<evidence type="ECO:0000313" key="4">
    <source>
        <dbReference type="EMBL" id="KAL3827827.1"/>
    </source>
</evidence>
<accession>A0ABD3SUD3</accession>
<evidence type="ECO:0008006" key="7">
    <source>
        <dbReference type="Google" id="ProtNLM"/>
    </source>
</evidence>
<keyword evidence="3" id="KW-0687">Ribonucleoprotein</keyword>
<dbReference type="GO" id="GO:1990904">
    <property type="term" value="C:ribonucleoprotein complex"/>
    <property type="evidence" value="ECO:0007669"/>
    <property type="project" value="UniProtKB-KW"/>
</dbReference>
<evidence type="ECO:0000256" key="1">
    <source>
        <dbReference type="ARBA" id="ARBA00005943"/>
    </source>
</evidence>
<comment type="caution">
    <text evidence="4">The sequence shown here is derived from an EMBL/GenBank/DDBJ whole genome shotgun (WGS) entry which is preliminary data.</text>
</comment>
<reference evidence="4 6" key="1">
    <citation type="submission" date="2024-12" db="EMBL/GenBank/DDBJ databases">
        <title>The unique morphological basis and parallel evolutionary history of personate flowers in Penstemon.</title>
        <authorList>
            <person name="Depatie T.H."/>
            <person name="Wessinger C.A."/>
        </authorList>
    </citation>
    <scope>NUCLEOTIDE SEQUENCE [LARGE SCALE GENOMIC DNA]</scope>
    <source>
        <strain evidence="4">WTNN_2</strain>
        <tissue evidence="4">Leaf</tissue>
    </source>
</reference>
<evidence type="ECO:0000313" key="6">
    <source>
        <dbReference type="Proteomes" id="UP001634393"/>
    </source>
</evidence>
<dbReference type="EMBL" id="JBJXBP010000003">
    <property type="protein sequence ID" value="KAL3838847.1"/>
    <property type="molecule type" value="Genomic_DNA"/>
</dbReference>
<dbReference type="EMBL" id="JBJXBP010000005">
    <property type="protein sequence ID" value="KAL3827827.1"/>
    <property type="molecule type" value="Genomic_DNA"/>
</dbReference>
<evidence type="ECO:0000256" key="2">
    <source>
        <dbReference type="ARBA" id="ARBA00022980"/>
    </source>
</evidence>
<proteinExistence type="inferred from homology"/>
<organism evidence="4 6">
    <name type="scientific">Penstemon smallii</name>
    <dbReference type="NCBI Taxonomy" id="265156"/>
    <lineage>
        <taxon>Eukaryota</taxon>
        <taxon>Viridiplantae</taxon>
        <taxon>Streptophyta</taxon>
        <taxon>Embryophyta</taxon>
        <taxon>Tracheophyta</taxon>
        <taxon>Spermatophyta</taxon>
        <taxon>Magnoliopsida</taxon>
        <taxon>eudicotyledons</taxon>
        <taxon>Gunneridae</taxon>
        <taxon>Pentapetalae</taxon>
        <taxon>asterids</taxon>
        <taxon>lamiids</taxon>
        <taxon>Lamiales</taxon>
        <taxon>Plantaginaceae</taxon>
        <taxon>Cheloneae</taxon>
        <taxon>Penstemon</taxon>
    </lineage>
</organism>
<protein>
    <recommendedName>
        <fullName evidence="7">40S ribosomal protein S28</fullName>
    </recommendedName>
</protein>
<dbReference type="SUPFAM" id="SSF50249">
    <property type="entry name" value="Nucleic acid-binding proteins"/>
    <property type="match status" value="1"/>
</dbReference>
<evidence type="ECO:0000256" key="3">
    <source>
        <dbReference type="ARBA" id="ARBA00023274"/>
    </source>
</evidence>
<sequence length="38" mass="4369">MESHVKHGVVVKVIGRTVSRGQVTHVRVKYIDEQNRLL</sequence>
<comment type="similarity">
    <text evidence="1">Belongs to the eukaryotic ribosomal protein eS28 family.</text>
</comment>
<dbReference type="Gene3D" id="2.40.50.140">
    <property type="entry name" value="Nucleic acid-binding proteins"/>
    <property type="match status" value="1"/>
</dbReference>
<dbReference type="Pfam" id="PF01200">
    <property type="entry name" value="Ribosomal_S28e"/>
    <property type="match status" value="1"/>
</dbReference>
<keyword evidence="2" id="KW-0689">Ribosomal protein</keyword>
<dbReference type="InterPro" id="IPR012340">
    <property type="entry name" value="NA-bd_OB-fold"/>
</dbReference>
<dbReference type="PANTHER" id="PTHR10769:SF3">
    <property type="entry name" value="SMALL RIBOSOMAL SUBUNIT PROTEIN ES28"/>
    <property type="match status" value="1"/>
</dbReference>
<name>A0ABD3SUD3_9LAMI</name>
<dbReference type="InterPro" id="IPR000289">
    <property type="entry name" value="Ribosomal_eS28"/>
</dbReference>
<dbReference type="PANTHER" id="PTHR10769">
    <property type="entry name" value="40S RIBOSOMAL PROTEIN S28"/>
    <property type="match status" value="1"/>
</dbReference>
<keyword evidence="6" id="KW-1185">Reference proteome</keyword>
<dbReference type="Proteomes" id="UP001634393">
    <property type="component" value="Unassembled WGS sequence"/>
</dbReference>
<gene>
    <name evidence="4" type="ORF">ACJIZ3_016629</name>
    <name evidence="5" type="ORF">ACJIZ3_023438</name>
</gene>
<evidence type="ECO:0000313" key="5">
    <source>
        <dbReference type="EMBL" id="KAL3838847.1"/>
    </source>
</evidence>
<dbReference type="AlphaFoldDB" id="A0ABD3SUD3"/>
<dbReference type="GO" id="GO:0005840">
    <property type="term" value="C:ribosome"/>
    <property type="evidence" value="ECO:0007669"/>
    <property type="project" value="UniProtKB-KW"/>
</dbReference>